<evidence type="ECO:0000256" key="1">
    <source>
        <dbReference type="SAM" id="MobiDB-lite"/>
    </source>
</evidence>
<organism evidence="2 3">
    <name type="scientific">Tolypothrix bouteillei VB521301</name>
    <dbReference type="NCBI Taxonomy" id="1479485"/>
    <lineage>
        <taxon>Bacteria</taxon>
        <taxon>Bacillati</taxon>
        <taxon>Cyanobacteriota</taxon>
        <taxon>Cyanophyceae</taxon>
        <taxon>Nostocales</taxon>
        <taxon>Tolypothrichaceae</taxon>
        <taxon>Tolypothrix</taxon>
    </lineage>
</organism>
<evidence type="ECO:0000313" key="2">
    <source>
        <dbReference type="EMBL" id="KAF3884049.1"/>
    </source>
</evidence>
<evidence type="ECO:0000313" key="3">
    <source>
        <dbReference type="Proteomes" id="UP000029738"/>
    </source>
</evidence>
<reference evidence="2" key="1">
    <citation type="journal article" date="2015" name="Genome Announc.">
        <title>Draft Genome Sequence of Tolypothrix boutellei Strain VB521301.</title>
        <authorList>
            <person name="Chandrababunaidu M.M."/>
            <person name="Singh D."/>
            <person name="Sen D."/>
            <person name="Bhan S."/>
            <person name="Das S."/>
            <person name="Gupta A."/>
            <person name="Adhikary S.P."/>
            <person name="Tripathy S."/>
        </authorList>
    </citation>
    <scope>NUCLEOTIDE SEQUENCE</scope>
    <source>
        <strain evidence="2">VB521301</strain>
    </source>
</reference>
<sequence length="582" mass="66738">MPSASSGRYQSRLFNFFHQQSRRWGEQFERTVRQIQVTTSWSIEGLLHSVYMLIQKAVESSNRQLNTAEEKRSLRLQGHATDSQQPSPQSADDAVARVLKVVPTLQFKDKETREQGDRDKRFFPSRYFPIFHYPHPFVLHSPTPQSPSPSSQLQIANSQYIQGVASNLANRNLVLVAANNEILDVLTFQQQKKLQNRIYEELRTYESQQVNLIETTLDEAQLLPEIDRLLNKLISGKQDNEPVLLPEAIAEDTTTPKSLPISLQGLAILDETIAKLEATTLVPISRTSSELLQIVQTQLNIFLYGKNQSITNKEKVLSTEVGENQTANVLSLIWEAIHYFFGEQRNKSFEQTDPSISSDRSLPEERKLHRQFQFSGQSPSSKALPETSQFQDGETVDPWLTMDDLFNHSPQIYEVNREPQISESSSNTNFTLPETFSERENIWHYFQSKTSKLKKMLGSVNRQISDLGLPQSAKKRRNHNSRQKLRIGTNSSSSFQKLMVGNFDSQITDFDSQKTTGEATKSYRETEAIEAKPDWIETSARTIGYVKHPLEFILEWLDRAILWLERILVNIFLFFKGLLHGK</sequence>
<comment type="caution">
    <text evidence="2">The sequence shown here is derived from an EMBL/GenBank/DDBJ whole genome shotgun (WGS) entry which is preliminary data.</text>
</comment>
<name>A0A8S9SXK0_9CYAN</name>
<gene>
    <name evidence="2" type="ORF">DA73_0400025930</name>
</gene>
<keyword evidence="3" id="KW-1185">Reference proteome</keyword>
<accession>A0A8S9SXK0</accession>
<dbReference type="AlphaFoldDB" id="A0A8S9SXK0"/>
<proteinExistence type="predicted"/>
<dbReference type="RefSeq" id="WP_038081887.1">
    <property type="nucleotide sequence ID" value="NZ_JHEG04000001.1"/>
</dbReference>
<dbReference type="EMBL" id="JHEG04000001">
    <property type="protein sequence ID" value="KAF3884049.1"/>
    <property type="molecule type" value="Genomic_DNA"/>
</dbReference>
<dbReference type="Proteomes" id="UP000029738">
    <property type="component" value="Unassembled WGS sequence"/>
</dbReference>
<reference evidence="2" key="2">
    <citation type="submission" date="2019-11" db="EMBL/GenBank/DDBJ databases">
        <title>Improved Assembly of Tolypothrix boutellei genome.</title>
        <authorList>
            <person name="Sarangi A.N."/>
            <person name="Mukherjee M."/>
            <person name="Ghosh S."/>
            <person name="Singh D."/>
            <person name="Das A."/>
            <person name="Kant S."/>
            <person name="Prusty A."/>
            <person name="Tripathy S."/>
        </authorList>
    </citation>
    <scope>NUCLEOTIDE SEQUENCE</scope>
    <source>
        <strain evidence="2">VB521301</strain>
    </source>
</reference>
<feature type="compositionally biased region" description="Polar residues" evidence="1">
    <location>
        <begin position="80"/>
        <end position="90"/>
    </location>
</feature>
<feature type="region of interest" description="Disordered" evidence="1">
    <location>
        <begin position="64"/>
        <end position="92"/>
    </location>
</feature>
<protein>
    <submittedName>
        <fullName evidence="2">Uncharacterized protein</fullName>
    </submittedName>
</protein>